<dbReference type="EMBL" id="BMAT01007712">
    <property type="protein sequence ID" value="GFR69581.1"/>
    <property type="molecule type" value="Genomic_DNA"/>
</dbReference>
<comment type="caution">
    <text evidence="1">The sequence shown here is derived from an EMBL/GenBank/DDBJ whole genome shotgun (WGS) entry which is preliminary data.</text>
</comment>
<feature type="non-terminal residue" evidence="1">
    <location>
        <position position="258"/>
    </location>
</feature>
<evidence type="ECO:0000313" key="2">
    <source>
        <dbReference type="Proteomes" id="UP000762676"/>
    </source>
</evidence>
<evidence type="ECO:0000313" key="1">
    <source>
        <dbReference type="EMBL" id="GFR69581.1"/>
    </source>
</evidence>
<sequence>MSLVCLYRPPPSKANKLKLLDFLNEIEEHIVSHNVIDKCFVFMGDFNLHYETDKPEVKFMKELFSEHCMTRHVLSPTHARGHIIDWIVTSKDFRLLPPIFNINKLVSDHHLLYFDIPFKKLETLDKKIVGRDFKKIDIFKFKSDLRENLSNPEAKTTEEICERIQAAVDKHAPLTARTVRSRKASPWYNLATKAAKQDRRKAERKWIKTGLETDRNIFLHYKKQANIINRKAKTDFYSEKFSVMKNSKDFFSLAKDLL</sequence>
<dbReference type="GO" id="GO:0003964">
    <property type="term" value="F:RNA-directed DNA polymerase activity"/>
    <property type="evidence" value="ECO:0007669"/>
    <property type="project" value="UniProtKB-KW"/>
</dbReference>
<organism evidence="1 2">
    <name type="scientific">Elysia marginata</name>
    <dbReference type="NCBI Taxonomy" id="1093978"/>
    <lineage>
        <taxon>Eukaryota</taxon>
        <taxon>Metazoa</taxon>
        <taxon>Spiralia</taxon>
        <taxon>Lophotrochozoa</taxon>
        <taxon>Mollusca</taxon>
        <taxon>Gastropoda</taxon>
        <taxon>Heterobranchia</taxon>
        <taxon>Euthyneura</taxon>
        <taxon>Panpulmonata</taxon>
        <taxon>Sacoglossa</taxon>
        <taxon>Placobranchoidea</taxon>
        <taxon>Plakobranchidae</taxon>
        <taxon>Elysia</taxon>
    </lineage>
</organism>
<gene>
    <name evidence="1" type="ORF">ElyMa_003761100</name>
</gene>
<name>A0AAV4F9R1_9GAST</name>
<protein>
    <submittedName>
        <fullName evidence="1">RNA-directed DNA polymerase from mobile element jockey</fullName>
    </submittedName>
</protein>
<dbReference type="SUPFAM" id="SSF56219">
    <property type="entry name" value="DNase I-like"/>
    <property type="match status" value="1"/>
</dbReference>
<dbReference type="Gene3D" id="3.60.10.10">
    <property type="entry name" value="Endonuclease/exonuclease/phosphatase"/>
    <property type="match status" value="1"/>
</dbReference>
<keyword evidence="1" id="KW-0548">Nucleotidyltransferase</keyword>
<dbReference type="Proteomes" id="UP000762676">
    <property type="component" value="Unassembled WGS sequence"/>
</dbReference>
<dbReference type="InterPro" id="IPR036691">
    <property type="entry name" value="Endo/exonu/phosph_ase_sf"/>
</dbReference>
<keyword evidence="1" id="KW-0695">RNA-directed DNA polymerase</keyword>
<proteinExistence type="predicted"/>
<accession>A0AAV4F9R1</accession>
<dbReference type="AlphaFoldDB" id="A0AAV4F9R1"/>
<keyword evidence="2" id="KW-1185">Reference proteome</keyword>
<dbReference type="PANTHER" id="PTHR46670:SF3">
    <property type="entry name" value="ENDONUCLEASE_EXONUCLEASE_PHOSPHATASE DOMAIN-CONTAINING PROTEIN"/>
    <property type="match status" value="1"/>
</dbReference>
<dbReference type="PANTHER" id="PTHR46670">
    <property type="entry name" value="ENDO/EXONUCLEASE/PHOSPHATASE DOMAIN-CONTAINING PROTEIN"/>
    <property type="match status" value="1"/>
</dbReference>
<keyword evidence="1" id="KW-0808">Transferase</keyword>
<reference evidence="1 2" key="1">
    <citation type="journal article" date="2021" name="Elife">
        <title>Chloroplast acquisition without the gene transfer in kleptoplastic sea slugs, Plakobranchus ocellatus.</title>
        <authorList>
            <person name="Maeda T."/>
            <person name="Takahashi S."/>
            <person name="Yoshida T."/>
            <person name="Shimamura S."/>
            <person name="Takaki Y."/>
            <person name="Nagai Y."/>
            <person name="Toyoda A."/>
            <person name="Suzuki Y."/>
            <person name="Arimoto A."/>
            <person name="Ishii H."/>
            <person name="Satoh N."/>
            <person name="Nishiyama T."/>
            <person name="Hasebe M."/>
            <person name="Maruyama T."/>
            <person name="Minagawa J."/>
            <person name="Obokata J."/>
            <person name="Shigenobu S."/>
        </authorList>
    </citation>
    <scope>NUCLEOTIDE SEQUENCE [LARGE SCALE GENOMIC DNA]</scope>
</reference>